<keyword evidence="1" id="KW-0472">Membrane</keyword>
<keyword evidence="3" id="KW-1185">Reference proteome</keyword>
<sequence length="630" mass="73188">MNFINKINNYLIQRYPTIWNTRIVWMLAINLLVHILFYFIGFVSHSSPLSLQNSRVIDDYYNSGLIMVHIIISLLLLVGWLVYMFKNNGFKNFYPTSNLKLFGQFVCYLVIVFASISFYFSYMFGLRAYINIEYPNEQLVKNVDIINKAYPFLSVEYQDYTLNKKAYPKPFYDLYCETSDDLIDYNKKYFETNGNKYQFYSLYKVAITERDDNGEFKYPAAEYKNGTDLAYKEVVKDTCVYYFKKEVVDLSADIKTTNLSYYNFSRVFYTLDFDEVDFYDRYNYSYASSYPEEAAIYGTNPNAAKNYKFSKQFSEILDRKDPAEIKKILNDFLEVSKQYQIRTNLNADEWFKLIYHPDTFEVKSFIAENETAYSYPIDSVAATIDTLTTDVATAATASHEQTVVETVEAAAVAVAQVAGSNDKLYNYYNRNLTKNYYEVRNLNDFLRSVELIKNVDFVSRNIHVYLWIAFFFSTLIFSFRVTNLRSVIFTGITTGVLSLVIGLMVLVYSMGLGGDEEYFAAYLVFIIASIIILIPFLFMTSASKLFTSIFMNITINGFVLYVLLILGIISMHQNDACRTAKDYYSSYPSKTCTTLLEYLDMNTSYLLLAVGLLFMFIYTAVIKKWRAVPE</sequence>
<feature type="transmembrane region" description="Helical" evidence="1">
    <location>
        <begin position="604"/>
        <end position="622"/>
    </location>
</feature>
<feature type="transmembrane region" description="Helical" evidence="1">
    <location>
        <begin position="545"/>
        <end position="569"/>
    </location>
</feature>
<organism evidence="2 3">
    <name type="scientific">Paenimyroides baculatum</name>
    <dbReference type="NCBI Taxonomy" id="2608000"/>
    <lineage>
        <taxon>Bacteria</taxon>
        <taxon>Pseudomonadati</taxon>
        <taxon>Bacteroidota</taxon>
        <taxon>Flavobacteriia</taxon>
        <taxon>Flavobacteriales</taxon>
        <taxon>Flavobacteriaceae</taxon>
        <taxon>Paenimyroides</taxon>
    </lineage>
</organism>
<dbReference type="EMBL" id="VWSG01000001">
    <property type="protein sequence ID" value="KAA5538393.1"/>
    <property type="molecule type" value="Genomic_DNA"/>
</dbReference>
<feature type="transmembrane region" description="Helical" evidence="1">
    <location>
        <begin position="105"/>
        <end position="125"/>
    </location>
</feature>
<name>A0A5M6CTP6_9FLAO</name>
<protein>
    <submittedName>
        <fullName evidence="2">Uncharacterized protein</fullName>
    </submittedName>
</protein>
<dbReference type="AlphaFoldDB" id="A0A5M6CTP6"/>
<dbReference type="Proteomes" id="UP000325141">
    <property type="component" value="Unassembled WGS sequence"/>
</dbReference>
<evidence type="ECO:0000256" key="1">
    <source>
        <dbReference type="SAM" id="Phobius"/>
    </source>
</evidence>
<comment type="caution">
    <text evidence="2">The sequence shown here is derived from an EMBL/GenBank/DDBJ whole genome shotgun (WGS) entry which is preliminary data.</text>
</comment>
<feature type="transmembrane region" description="Helical" evidence="1">
    <location>
        <begin position="519"/>
        <end position="538"/>
    </location>
</feature>
<accession>A0A5M6CTP6</accession>
<keyword evidence="1" id="KW-1133">Transmembrane helix</keyword>
<dbReference type="RefSeq" id="WP_150009732.1">
    <property type="nucleotide sequence ID" value="NZ_VWSG01000001.1"/>
</dbReference>
<keyword evidence="1" id="KW-0812">Transmembrane</keyword>
<feature type="transmembrane region" description="Helical" evidence="1">
    <location>
        <begin position="23"/>
        <end position="44"/>
    </location>
</feature>
<feature type="transmembrane region" description="Helical" evidence="1">
    <location>
        <begin position="462"/>
        <end position="479"/>
    </location>
</feature>
<evidence type="ECO:0000313" key="2">
    <source>
        <dbReference type="EMBL" id="KAA5538393.1"/>
    </source>
</evidence>
<reference evidence="2 3" key="1">
    <citation type="submission" date="2019-09" db="EMBL/GenBank/DDBJ databases">
        <title>Genome sequence and assembly of Flavobacterium sp.</title>
        <authorList>
            <person name="Chhetri G."/>
        </authorList>
    </citation>
    <scope>NUCLEOTIDE SEQUENCE [LARGE SCALE GENOMIC DNA]</scope>
    <source>
        <strain evidence="2 3">SNL9</strain>
    </source>
</reference>
<feature type="transmembrane region" description="Helical" evidence="1">
    <location>
        <begin position="486"/>
        <end position="507"/>
    </location>
</feature>
<evidence type="ECO:0000313" key="3">
    <source>
        <dbReference type="Proteomes" id="UP000325141"/>
    </source>
</evidence>
<feature type="transmembrane region" description="Helical" evidence="1">
    <location>
        <begin position="64"/>
        <end position="85"/>
    </location>
</feature>
<gene>
    <name evidence="2" type="ORF">F0460_01970</name>
</gene>
<proteinExistence type="predicted"/>